<dbReference type="GO" id="GO:0016987">
    <property type="term" value="F:sigma factor activity"/>
    <property type="evidence" value="ECO:0007669"/>
    <property type="project" value="UniProtKB-KW"/>
</dbReference>
<dbReference type="Pfam" id="PF04542">
    <property type="entry name" value="Sigma70_r2"/>
    <property type="match status" value="1"/>
</dbReference>
<accession>A0A552X078</accession>
<dbReference type="RefSeq" id="WP_143236216.1">
    <property type="nucleotide sequence ID" value="NZ_VJWL01000003.1"/>
</dbReference>
<evidence type="ECO:0000256" key="5">
    <source>
        <dbReference type="ARBA" id="ARBA00023163"/>
    </source>
</evidence>
<dbReference type="InterPro" id="IPR036388">
    <property type="entry name" value="WH-like_DNA-bd_sf"/>
</dbReference>
<comment type="similarity">
    <text evidence="1">Belongs to the sigma-70 factor family. ECF subfamily.</text>
</comment>
<keyword evidence="9" id="KW-1185">Reference proteome</keyword>
<dbReference type="InterPro" id="IPR039425">
    <property type="entry name" value="RNA_pol_sigma-70-like"/>
</dbReference>
<dbReference type="SUPFAM" id="SSF88659">
    <property type="entry name" value="Sigma3 and sigma4 domains of RNA polymerase sigma factors"/>
    <property type="match status" value="1"/>
</dbReference>
<keyword evidence="2" id="KW-0805">Transcription regulation</keyword>
<dbReference type="NCBIfam" id="TIGR02937">
    <property type="entry name" value="sigma70-ECF"/>
    <property type="match status" value="1"/>
</dbReference>
<dbReference type="AlphaFoldDB" id="A0A552X078"/>
<dbReference type="InterPro" id="IPR007627">
    <property type="entry name" value="RNA_pol_sigma70_r2"/>
</dbReference>
<organism evidence="8 9">
    <name type="scientific">Aliidiomarina halalkaliphila</name>
    <dbReference type="NCBI Taxonomy" id="2593535"/>
    <lineage>
        <taxon>Bacteria</taxon>
        <taxon>Pseudomonadati</taxon>
        <taxon>Pseudomonadota</taxon>
        <taxon>Gammaproteobacteria</taxon>
        <taxon>Alteromonadales</taxon>
        <taxon>Idiomarinaceae</taxon>
        <taxon>Aliidiomarina</taxon>
    </lineage>
</organism>
<evidence type="ECO:0000313" key="9">
    <source>
        <dbReference type="Proteomes" id="UP000320359"/>
    </source>
</evidence>
<comment type="caution">
    <text evidence="8">The sequence shown here is derived from an EMBL/GenBank/DDBJ whole genome shotgun (WGS) entry which is preliminary data.</text>
</comment>
<dbReference type="SUPFAM" id="SSF88946">
    <property type="entry name" value="Sigma2 domain of RNA polymerase sigma factors"/>
    <property type="match status" value="1"/>
</dbReference>
<evidence type="ECO:0000256" key="1">
    <source>
        <dbReference type="ARBA" id="ARBA00010641"/>
    </source>
</evidence>
<dbReference type="InterPro" id="IPR013325">
    <property type="entry name" value="RNA_pol_sigma_r2"/>
</dbReference>
<dbReference type="GO" id="GO:0003677">
    <property type="term" value="F:DNA binding"/>
    <property type="evidence" value="ECO:0007669"/>
    <property type="project" value="UniProtKB-KW"/>
</dbReference>
<feature type="domain" description="RNA polymerase sigma factor 70 region 4 type 2" evidence="7">
    <location>
        <begin position="102"/>
        <end position="153"/>
    </location>
</feature>
<evidence type="ECO:0000259" key="6">
    <source>
        <dbReference type="Pfam" id="PF04542"/>
    </source>
</evidence>
<dbReference type="Proteomes" id="UP000320359">
    <property type="component" value="Unassembled WGS sequence"/>
</dbReference>
<dbReference type="InterPro" id="IPR013249">
    <property type="entry name" value="RNA_pol_sigma70_r4_t2"/>
</dbReference>
<dbReference type="GO" id="GO:0006352">
    <property type="term" value="P:DNA-templated transcription initiation"/>
    <property type="evidence" value="ECO:0007669"/>
    <property type="project" value="InterPro"/>
</dbReference>
<gene>
    <name evidence="8" type="ORF">FM042_09645</name>
</gene>
<dbReference type="OrthoDB" id="9797134at2"/>
<dbReference type="CDD" id="cd06171">
    <property type="entry name" value="Sigma70_r4"/>
    <property type="match status" value="1"/>
</dbReference>
<evidence type="ECO:0000259" key="7">
    <source>
        <dbReference type="Pfam" id="PF08281"/>
    </source>
</evidence>
<evidence type="ECO:0000256" key="2">
    <source>
        <dbReference type="ARBA" id="ARBA00023015"/>
    </source>
</evidence>
<evidence type="ECO:0000256" key="3">
    <source>
        <dbReference type="ARBA" id="ARBA00023082"/>
    </source>
</evidence>
<dbReference type="PANTHER" id="PTHR43133:SF8">
    <property type="entry name" value="RNA POLYMERASE SIGMA FACTOR HI_1459-RELATED"/>
    <property type="match status" value="1"/>
</dbReference>
<dbReference type="InterPro" id="IPR014284">
    <property type="entry name" value="RNA_pol_sigma-70_dom"/>
</dbReference>
<dbReference type="InterPro" id="IPR013324">
    <property type="entry name" value="RNA_pol_sigma_r3/r4-like"/>
</dbReference>
<keyword evidence="5" id="KW-0804">Transcription</keyword>
<dbReference type="Pfam" id="PF08281">
    <property type="entry name" value="Sigma70_r4_2"/>
    <property type="match status" value="1"/>
</dbReference>
<dbReference type="EMBL" id="VJWL01000003">
    <property type="protein sequence ID" value="TRW48424.1"/>
    <property type="molecule type" value="Genomic_DNA"/>
</dbReference>
<dbReference type="Gene3D" id="1.10.1740.10">
    <property type="match status" value="1"/>
</dbReference>
<keyword evidence="3" id="KW-0731">Sigma factor</keyword>
<evidence type="ECO:0000256" key="4">
    <source>
        <dbReference type="ARBA" id="ARBA00023125"/>
    </source>
</evidence>
<keyword evidence="4" id="KW-0238">DNA-binding</keyword>
<reference evidence="8 9" key="1">
    <citation type="submission" date="2019-07" db="EMBL/GenBank/DDBJ databases">
        <authorList>
            <person name="Yang M."/>
            <person name="Zhao D."/>
            <person name="Xiang H."/>
        </authorList>
    </citation>
    <scope>NUCLEOTIDE SEQUENCE [LARGE SCALE GENOMIC DNA]</scope>
    <source>
        <strain evidence="8 9">IM1326</strain>
    </source>
</reference>
<dbReference type="PANTHER" id="PTHR43133">
    <property type="entry name" value="RNA POLYMERASE ECF-TYPE SIGMA FACTO"/>
    <property type="match status" value="1"/>
</dbReference>
<evidence type="ECO:0000313" key="8">
    <source>
        <dbReference type="EMBL" id="TRW48424.1"/>
    </source>
</evidence>
<name>A0A552X078_9GAMM</name>
<protein>
    <submittedName>
        <fullName evidence="8">RNA polymerase sigma factor</fullName>
    </submittedName>
</protein>
<dbReference type="Gene3D" id="1.10.10.10">
    <property type="entry name" value="Winged helix-like DNA-binding domain superfamily/Winged helix DNA-binding domain"/>
    <property type="match status" value="1"/>
</dbReference>
<feature type="domain" description="RNA polymerase sigma-70 region 2" evidence="6">
    <location>
        <begin position="14"/>
        <end position="73"/>
    </location>
</feature>
<sequence>METQHPFLQWYGGAIGFATSLLGCRESARDVVQQALYKSLSARRVPTDVAAQKVWFFKVVRNLCINGLHQEQRFQRHVDADALAASFVDTDESHERSERIAWVRQGLAKLTPEQREIVVLRDVNDLSYDDLAEVLGIERGTVMSRLHRARMALRDHLIRLQTQSGGATYAN</sequence>
<proteinExistence type="inferred from homology"/>